<feature type="domain" description="Fibronectin type-III" evidence="3">
    <location>
        <begin position="293"/>
        <end position="386"/>
    </location>
</feature>
<evidence type="ECO:0000313" key="5">
    <source>
        <dbReference type="Proteomes" id="UP000198356"/>
    </source>
</evidence>
<sequence length="386" mass="41116">MKRSQIRSVRRWSARCLGASLAIFTVGCASPGPPKPPSLRLPEIVTNLTADRIGEKVIFHWTNPTNTTDGLAIKGPTSAVLCRMEPPALMAKGVTPQTPCTPLQHFAAKPGAAETVDVLDASHQADPPRLLAYRLELLNAKNRSAGLSAPAYAAAGAVPPAVAGLRIRGRRQGLQVEWNPAEGAVPAQVRLHRTLVVAKPVLVNREAAAAPATEGKQPPKTGIAPGRRDEPAEVDLSTGATDSGGTLDTGVKRLETYRYTAERVQTVTLSGHKLELHSLPSPMVEYAVRDVFPPRPPTGLVAIPGFGDSPAVALSWAPSLEDDLAGYVVYRRADNSQAWTRLTPEPIEPTSFEDKTTPGASFHYRVTAVDQTGNESKPSGEVRATP</sequence>
<dbReference type="OrthoDB" id="116812at2"/>
<dbReference type="InterPro" id="IPR013783">
    <property type="entry name" value="Ig-like_fold"/>
</dbReference>
<protein>
    <recommendedName>
        <fullName evidence="3">Fibronectin type-III domain-containing protein</fullName>
    </recommendedName>
</protein>
<dbReference type="SUPFAM" id="SSF49265">
    <property type="entry name" value="Fibronectin type III"/>
    <property type="match status" value="1"/>
</dbReference>
<dbReference type="AlphaFoldDB" id="A0A239D631"/>
<accession>A0A239D631</accession>
<feature type="signal peptide" evidence="2">
    <location>
        <begin position="1"/>
        <end position="31"/>
    </location>
</feature>
<dbReference type="RefSeq" id="WP_142988156.1">
    <property type="nucleotide sequence ID" value="NZ_FZOU01000001.1"/>
</dbReference>
<dbReference type="InterPro" id="IPR036116">
    <property type="entry name" value="FN3_sf"/>
</dbReference>
<dbReference type="Gene3D" id="2.60.40.10">
    <property type="entry name" value="Immunoglobulins"/>
    <property type="match status" value="1"/>
</dbReference>
<dbReference type="CDD" id="cd00063">
    <property type="entry name" value="FN3"/>
    <property type="match status" value="1"/>
</dbReference>
<gene>
    <name evidence="4" type="ORF">SAMN05421770_101289</name>
</gene>
<evidence type="ECO:0000313" key="4">
    <source>
        <dbReference type="EMBL" id="SNS27311.1"/>
    </source>
</evidence>
<dbReference type="EMBL" id="FZOU01000001">
    <property type="protein sequence ID" value="SNS27311.1"/>
    <property type="molecule type" value="Genomic_DNA"/>
</dbReference>
<dbReference type="PROSITE" id="PS50853">
    <property type="entry name" value="FN3"/>
    <property type="match status" value="1"/>
</dbReference>
<evidence type="ECO:0000259" key="3">
    <source>
        <dbReference type="PROSITE" id="PS50853"/>
    </source>
</evidence>
<dbReference type="InterPro" id="IPR003961">
    <property type="entry name" value="FN3_dom"/>
</dbReference>
<organism evidence="4 5">
    <name type="scientific">Granulicella rosea</name>
    <dbReference type="NCBI Taxonomy" id="474952"/>
    <lineage>
        <taxon>Bacteria</taxon>
        <taxon>Pseudomonadati</taxon>
        <taxon>Acidobacteriota</taxon>
        <taxon>Terriglobia</taxon>
        <taxon>Terriglobales</taxon>
        <taxon>Acidobacteriaceae</taxon>
        <taxon>Granulicella</taxon>
    </lineage>
</organism>
<evidence type="ECO:0000256" key="2">
    <source>
        <dbReference type="SAM" id="SignalP"/>
    </source>
</evidence>
<proteinExistence type="predicted"/>
<dbReference type="PROSITE" id="PS51257">
    <property type="entry name" value="PROKAR_LIPOPROTEIN"/>
    <property type="match status" value="1"/>
</dbReference>
<name>A0A239D631_9BACT</name>
<keyword evidence="2" id="KW-0732">Signal</keyword>
<keyword evidence="5" id="KW-1185">Reference proteome</keyword>
<evidence type="ECO:0000256" key="1">
    <source>
        <dbReference type="SAM" id="MobiDB-lite"/>
    </source>
</evidence>
<reference evidence="4 5" key="1">
    <citation type="submission" date="2017-06" db="EMBL/GenBank/DDBJ databases">
        <authorList>
            <person name="Kim H.J."/>
            <person name="Triplett B.A."/>
        </authorList>
    </citation>
    <scope>NUCLEOTIDE SEQUENCE [LARGE SCALE GENOMIC DNA]</scope>
    <source>
        <strain evidence="4 5">DSM 18704</strain>
    </source>
</reference>
<feature type="region of interest" description="Disordered" evidence="1">
    <location>
        <begin position="208"/>
        <end position="247"/>
    </location>
</feature>
<dbReference type="Proteomes" id="UP000198356">
    <property type="component" value="Unassembled WGS sequence"/>
</dbReference>
<feature type="chain" id="PRO_5013235198" description="Fibronectin type-III domain-containing protein" evidence="2">
    <location>
        <begin position="32"/>
        <end position="386"/>
    </location>
</feature>